<dbReference type="InterPro" id="IPR042406">
    <property type="entry name" value="VKORC1/VKORC1L1"/>
</dbReference>
<dbReference type="AlphaFoldDB" id="A0A6P8YVP1"/>
<dbReference type="InterPro" id="IPR012932">
    <property type="entry name" value="VKOR"/>
</dbReference>
<dbReference type="RefSeq" id="XP_034241246.1">
    <property type="nucleotide sequence ID" value="XM_034385355.1"/>
</dbReference>
<dbReference type="GO" id="GO:0042373">
    <property type="term" value="P:vitamin K metabolic process"/>
    <property type="evidence" value="ECO:0007669"/>
    <property type="project" value="InterPro"/>
</dbReference>
<evidence type="ECO:0000313" key="15">
    <source>
        <dbReference type="Proteomes" id="UP000515158"/>
    </source>
</evidence>
<keyword evidence="7 13" id="KW-1133">Transmembrane helix</keyword>
<dbReference type="CDD" id="cd12917">
    <property type="entry name" value="VKOR_euk"/>
    <property type="match status" value="1"/>
</dbReference>
<organism evidence="16">
    <name type="scientific">Thrips palmi</name>
    <name type="common">Melon thrips</name>
    <dbReference type="NCBI Taxonomy" id="161013"/>
    <lineage>
        <taxon>Eukaryota</taxon>
        <taxon>Metazoa</taxon>
        <taxon>Ecdysozoa</taxon>
        <taxon>Arthropoda</taxon>
        <taxon>Hexapoda</taxon>
        <taxon>Insecta</taxon>
        <taxon>Pterygota</taxon>
        <taxon>Neoptera</taxon>
        <taxon>Paraneoptera</taxon>
        <taxon>Thysanoptera</taxon>
        <taxon>Terebrantia</taxon>
        <taxon>Thripoidea</taxon>
        <taxon>Thripidae</taxon>
        <taxon>Thrips</taxon>
    </lineage>
</organism>
<proteinExistence type="inferred from homology"/>
<dbReference type="GO" id="GO:0048038">
    <property type="term" value="F:quinone binding"/>
    <property type="evidence" value="ECO:0007669"/>
    <property type="project" value="UniProtKB-KW"/>
</dbReference>
<keyword evidence="15" id="KW-1185">Reference proteome</keyword>
<dbReference type="SMART" id="SM00756">
    <property type="entry name" value="VKc"/>
    <property type="match status" value="1"/>
</dbReference>
<evidence type="ECO:0000256" key="6">
    <source>
        <dbReference type="ARBA" id="ARBA00022824"/>
    </source>
</evidence>
<evidence type="ECO:0000256" key="13">
    <source>
        <dbReference type="SAM" id="Phobius"/>
    </source>
</evidence>
<feature type="transmembrane region" description="Helical" evidence="13">
    <location>
        <begin position="81"/>
        <end position="101"/>
    </location>
</feature>
<comment type="similarity">
    <text evidence="2">Belongs to the VKOR family.</text>
</comment>
<dbReference type="CTD" id="3346188"/>
<keyword evidence="9 13" id="KW-0472">Membrane</keyword>
<evidence type="ECO:0000256" key="9">
    <source>
        <dbReference type="ARBA" id="ARBA00023136"/>
    </source>
</evidence>
<comment type="subcellular location">
    <subcellularLocation>
        <location evidence="1">Endoplasmic reticulum membrane</location>
        <topology evidence="1">Multi-pass membrane protein</topology>
    </subcellularLocation>
</comment>
<dbReference type="EC" id="1.17.4.4" evidence="3"/>
<dbReference type="PANTHER" id="PTHR14519:SF8">
    <property type="entry name" value="VITAMIN K EPOXIDE REDUCTASE COMPLEX SUBUNIT 1"/>
    <property type="match status" value="1"/>
</dbReference>
<evidence type="ECO:0000256" key="12">
    <source>
        <dbReference type="SAM" id="MobiDB-lite"/>
    </source>
</evidence>
<dbReference type="InterPro" id="IPR038354">
    <property type="entry name" value="VKOR_sf"/>
</dbReference>
<dbReference type="KEGG" id="tpal:117645287"/>
<evidence type="ECO:0000256" key="4">
    <source>
        <dbReference type="ARBA" id="ARBA00022692"/>
    </source>
</evidence>
<keyword evidence="10" id="KW-1015">Disulfide bond</keyword>
<evidence type="ECO:0000256" key="2">
    <source>
        <dbReference type="ARBA" id="ARBA00006214"/>
    </source>
</evidence>
<evidence type="ECO:0000256" key="1">
    <source>
        <dbReference type="ARBA" id="ARBA00004477"/>
    </source>
</evidence>
<dbReference type="OrthoDB" id="17010at2759"/>
<dbReference type="FunCoup" id="A0A6P8YVP1">
    <property type="interactions" value="169"/>
</dbReference>
<evidence type="ECO:0000313" key="16">
    <source>
        <dbReference type="RefSeq" id="XP_034241246.1"/>
    </source>
</evidence>
<name>A0A6P8YVP1_THRPL</name>
<dbReference type="PANTHER" id="PTHR14519">
    <property type="entry name" value="VITAMIN K EPOXIDE REDUCTASE COMPLEX, SUBUNIT 1"/>
    <property type="match status" value="1"/>
</dbReference>
<evidence type="ECO:0000256" key="7">
    <source>
        <dbReference type="ARBA" id="ARBA00022989"/>
    </source>
</evidence>
<feature type="region of interest" description="Disordered" evidence="12">
    <location>
        <begin position="157"/>
        <end position="180"/>
    </location>
</feature>
<keyword evidence="11" id="KW-0676">Redox-active center</keyword>
<evidence type="ECO:0000256" key="11">
    <source>
        <dbReference type="ARBA" id="ARBA00023284"/>
    </source>
</evidence>
<dbReference type="Pfam" id="PF07884">
    <property type="entry name" value="VKOR"/>
    <property type="match status" value="1"/>
</dbReference>
<evidence type="ECO:0000256" key="5">
    <source>
        <dbReference type="ARBA" id="ARBA00022719"/>
    </source>
</evidence>
<dbReference type="Gene3D" id="1.20.1440.130">
    <property type="entry name" value="VKOR domain"/>
    <property type="match status" value="1"/>
</dbReference>
<dbReference type="GeneID" id="117645287"/>
<evidence type="ECO:0000259" key="14">
    <source>
        <dbReference type="SMART" id="SM00756"/>
    </source>
</evidence>
<keyword evidence="8" id="KW-0560">Oxidoreductase</keyword>
<feature type="transmembrane region" description="Helical" evidence="13">
    <location>
        <begin position="6"/>
        <end position="27"/>
    </location>
</feature>
<evidence type="ECO:0000256" key="10">
    <source>
        <dbReference type="ARBA" id="ARBA00023157"/>
    </source>
</evidence>
<keyword evidence="6" id="KW-0256">Endoplasmic reticulum</keyword>
<protein>
    <recommendedName>
        <fullName evidence="3">vitamin-K-epoxide reductase (warfarin-sensitive)</fullName>
        <ecNumber evidence="3">1.17.4.4</ecNumber>
    </recommendedName>
</protein>
<keyword evidence="4 13" id="KW-0812">Transmembrane</keyword>
<accession>A0A6P8YVP1</accession>
<dbReference type="InParanoid" id="A0A6P8YVP1"/>
<sequence length="180" mass="19978">MAGLTGVNACLVLLCAAGVGVSYYAFFVESNVERNDKYEALCDVNEHISCTKVFASKHAKGFGVVAKYFGESHFLNQPNSVYGIFFYAFLAILSLINNSVVSNIQLSLSFISNCLSMYLGYLLMYVIKSLCLVCVATYAINFLIFITTIWKLKKLAKKSSNKRGQKSENTKQKKAAKKNK</sequence>
<gene>
    <name evidence="16" type="primary">LOC117645287</name>
</gene>
<dbReference type="GO" id="GO:0005789">
    <property type="term" value="C:endoplasmic reticulum membrane"/>
    <property type="evidence" value="ECO:0007669"/>
    <property type="project" value="UniProtKB-SubCell"/>
</dbReference>
<evidence type="ECO:0000256" key="3">
    <source>
        <dbReference type="ARBA" id="ARBA00012278"/>
    </source>
</evidence>
<reference evidence="16" key="1">
    <citation type="submission" date="2025-08" db="UniProtKB">
        <authorList>
            <consortium name="RefSeq"/>
        </authorList>
    </citation>
    <scope>IDENTIFICATION</scope>
    <source>
        <tissue evidence="16">Total insect</tissue>
    </source>
</reference>
<feature type="domain" description="Vitamin K epoxide reductase" evidence="14">
    <location>
        <begin position="4"/>
        <end position="152"/>
    </location>
</feature>
<feature type="transmembrane region" description="Helical" evidence="13">
    <location>
        <begin position="121"/>
        <end position="150"/>
    </location>
</feature>
<dbReference type="Proteomes" id="UP000515158">
    <property type="component" value="Unplaced"/>
</dbReference>
<keyword evidence="5" id="KW-0874">Quinone</keyword>
<evidence type="ECO:0000256" key="8">
    <source>
        <dbReference type="ARBA" id="ARBA00023002"/>
    </source>
</evidence>
<dbReference type="GO" id="GO:0047057">
    <property type="term" value="F:vitamin-K-epoxide reductase (warfarin-sensitive) activity"/>
    <property type="evidence" value="ECO:0007669"/>
    <property type="project" value="UniProtKB-EC"/>
</dbReference>